<dbReference type="Proteomes" id="UP000549394">
    <property type="component" value="Unassembled WGS sequence"/>
</dbReference>
<comment type="caution">
    <text evidence="2">The sequence shown here is derived from an EMBL/GenBank/DDBJ whole genome shotgun (WGS) entry which is preliminary data.</text>
</comment>
<evidence type="ECO:0000313" key="3">
    <source>
        <dbReference type="Proteomes" id="UP000549394"/>
    </source>
</evidence>
<keyword evidence="3" id="KW-1185">Reference proteome</keyword>
<protein>
    <submittedName>
        <fullName evidence="2">Uncharacterized protein</fullName>
    </submittedName>
</protein>
<organism evidence="2 3">
    <name type="scientific">Dimorphilus gyrociliatus</name>
    <dbReference type="NCBI Taxonomy" id="2664684"/>
    <lineage>
        <taxon>Eukaryota</taxon>
        <taxon>Metazoa</taxon>
        <taxon>Spiralia</taxon>
        <taxon>Lophotrochozoa</taxon>
        <taxon>Annelida</taxon>
        <taxon>Polychaeta</taxon>
        <taxon>Polychaeta incertae sedis</taxon>
        <taxon>Dinophilidae</taxon>
        <taxon>Dimorphilus</taxon>
    </lineage>
</organism>
<gene>
    <name evidence="2" type="ORF">DGYR_LOCUS9610</name>
</gene>
<evidence type="ECO:0000313" key="2">
    <source>
        <dbReference type="EMBL" id="CAD5121696.1"/>
    </source>
</evidence>
<feature type="compositionally biased region" description="Basic and acidic residues" evidence="1">
    <location>
        <begin position="313"/>
        <end position="327"/>
    </location>
</feature>
<dbReference type="AlphaFoldDB" id="A0A7I8W0L0"/>
<dbReference type="EMBL" id="CAJFCJ010000014">
    <property type="protein sequence ID" value="CAD5121696.1"/>
    <property type="molecule type" value="Genomic_DNA"/>
</dbReference>
<reference evidence="2 3" key="1">
    <citation type="submission" date="2020-08" db="EMBL/GenBank/DDBJ databases">
        <authorList>
            <person name="Hejnol A."/>
        </authorList>
    </citation>
    <scope>NUCLEOTIDE SEQUENCE [LARGE SCALE GENOMIC DNA]</scope>
</reference>
<evidence type="ECO:0000256" key="1">
    <source>
        <dbReference type="SAM" id="MobiDB-lite"/>
    </source>
</evidence>
<sequence>MNKRSQLIESKKWISVDDYTKPDALFCPDNCKCRFCFNREENNKSQMNCDPIPEDSDVEIAEKSSVSNDLLPSIICVEEKTVVREQANGEEEREEKEKKVEVEVELGKEDKVNATHDVGYPINNSNYNWSIAESLTSNEATHSADKITQTDFPSYTFPQILCDQCGHMMSISSDNYIKLYNDTNESLFSAQLMNSSNFHKNKKDRETVLDERANRKSSGCYSLDADDVFDLPCRSQTIELSNDIQSVVERNPRRREGKVKGRGTVITFRNSAENFDEKKNFFDSHKKATNDSLSLTKRFRNSVSIVQRERILSDSENSKGKNSKETFDLNNSIPDIKERSRSISNLQEGSKKQSMFPTFISLTSKTKVHMNRQLSKNKSYNLERT</sequence>
<name>A0A7I8W0L0_9ANNE</name>
<accession>A0A7I8W0L0</accession>
<proteinExistence type="predicted"/>
<feature type="region of interest" description="Disordered" evidence="1">
    <location>
        <begin position="313"/>
        <end position="338"/>
    </location>
</feature>